<keyword evidence="3" id="KW-1185">Reference proteome</keyword>
<gene>
    <name evidence="2" type="ORF">XI38_07700</name>
</gene>
<dbReference type="InterPro" id="IPR046671">
    <property type="entry name" value="DUF6541"/>
</dbReference>
<feature type="transmembrane region" description="Helical" evidence="1">
    <location>
        <begin position="476"/>
        <end position="495"/>
    </location>
</feature>
<feature type="transmembrane region" description="Helical" evidence="1">
    <location>
        <begin position="326"/>
        <end position="345"/>
    </location>
</feature>
<evidence type="ECO:0008006" key="4">
    <source>
        <dbReference type="Google" id="ProtNLM"/>
    </source>
</evidence>
<feature type="transmembrane region" description="Helical" evidence="1">
    <location>
        <begin position="222"/>
        <end position="241"/>
    </location>
</feature>
<dbReference type="KEGG" id="mcw:A8L33_07460"/>
<name>A0A0M8MNK5_9MICO</name>
<dbReference type="OrthoDB" id="3169698at2"/>
<feature type="transmembrane region" description="Helical" evidence="1">
    <location>
        <begin position="6"/>
        <end position="29"/>
    </location>
</feature>
<evidence type="ECO:0000256" key="1">
    <source>
        <dbReference type="SAM" id="Phobius"/>
    </source>
</evidence>
<sequence>MNDAWLSAIPSILIGTALILLPGAAVIMAGWGVRSLVAWLFAPAISIAIIAVASSVGPVVGLTWSLFPVAIVTAVAALVAWAVSRWVARNDGVDRQPWEQGRTRAFYAAGVGAVAAAAAISVQLMTAFGTPENISQTFDNIVHLNAIRLALDLGDASVVVIGSTSDIAFYPNGWHSVVTLVAQLGGGSIPLAVNAANIAIFAIAWPVSALALGATLFAARPAALAVTAVLTTGFAAFPLLLLDFGVLYPNATGYAVLPAALAAVWMLLTVRGRDRVRALLLLLVTCAAVGISHPNAFLALFALAFAVVVTESALAARAARTRRARLAPLFVIVGMTVALVGLWRFGRTNAGMSVWGAWQSTAQAFGEAALISPRGYPITIATSVLLLVGMIAIVRHPSRWLRVALPFATAAFLFIVVSGLPIGTTVRDLITNPWYNDSYRLAAILPLAGVPVAVVGALVVLDAVSRIFQRRSWPEPARLLLVTGLTALLLLLAATGPNVTAMIERAHDSYRLSDSSPLLTRDEQALIARLDETVPDDAVLIVNPWTGGSLAYALGGKEVVARHVFSARSADQEFIDANLGDIDSDPEVCSVVNRLDAEYVLDFGSQNVWNNKAAGGERAGLNDLDPSEKLVLIDSEGDDARLFQIVGC</sequence>
<protein>
    <recommendedName>
        <fullName evidence="4">4-amino-4-deoxy-L-arabinose transferase-like glycosyltransferase</fullName>
    </recommendedName>
</protein>
<feature type="transmembrane region" description="Helical" evidence="1">
    <location>
        <begin position="375"/>
        <end position="394"/>
    </location>
</feature>
<feature type="transmembrane region" description="Helical" evidence="1">
    <location>
        <begin position="275"/>
        <end position="291"/>
    </location>
</feature>
<dbReference type="EMBL" id="LAVO01000006">
    <property type="protein sequence ID" value="KOS11134.1"/>
    <property type="molecule type" value="Genomic_DNA"/>
</dbReference>
<feature type="transmembrane region" description="Helical" evidence="1">
    <location>
        <begin position="297"/>
        <end position="314"/>
    </location>
</feature>
<reference evidence="2" key="1">
    <citation type="submission" date="2015-04" db="EMBL/GenBank/DDBJ databases">
        <title>Complete genome sequence of Microbacterium chocolatum SIT 101, a bacterium enantioselectively hydrolyzing mesomeric diesters.</title>
        <authorList>
            <person name="Li X."/>
            <person name="Xu Y."/>
        </authorList>
    </citation>
    <scope>NUCLEOTIDE SEQUENCE [LARGE SCALE GENOMIC DNA]</scope>
    <source>
        <strain evidence="2">SIT 101</strain>
    </source>
</reference>
<proteinExistence type="predicted"/>
<dbReference type="Pfam" id="PF20176">
    <property type="entry name" value="DUF6541"/>
    <property type="match status" value="1"/>
</dbReference>
<feature type="transmembrane region" description="Helical" evidence="1">
    <location>
        <begin position="198"/>
        <end position="217"/>
    </location>
</feature>
<feature type="transmembrane region" description="Helical" evidence="1">
    <location>
        <begin position="403"/>
        <end position="423"/>
    </location>
</feature>
<comment type="caution">
    <text evidence="2">The sequence shown here is derived from an EMBL/GenBank/DDBJ whole genome shotgun (WGS) entry which is preliminary data.</text>
</comment>
<feature type="transmembrane region" description="Helical" evidence="1">
    <location>
        <begin position="36"/>
        <end position="56"/>
    </location>
</feature>
<accession>A0A0M8MNK5</accession>
<dbReference type="PATRIC" id="fig|84292.3.peg.1569"/>
<keyword evidence="1" id="KW-0812">Transmembrane</keyword>
<dbReference type="AlphaFoldDB" id="A0A0M8MNK5"/>
<feature type="transmembrane region" description="Helical" evidence="1">
    <location>
        <begin position="62"/>
        <end position="84"/>
    </location>
</feature>
<evidence type="ECO:0000313" key="3">
    <source>
        <dbReference type="Proteomes" id="UP000037737"/>
    </source>
</evidence>
<organism evidence="2 3">
    <name type="scientific">Microbacterium aurantiacum</name>
    <dbReference type="NCBI Taxonomy" id="162393"/>
    <lineage>
        <taxon>Bacteria</taxon>
        <taxon>Bacillati</taxon>
        <taxon>Actinomycetota</taxon>
        <taxon>Actinomycetes</taxon>
        <taxon>Micrococcales</taxon>
        <taxon>Microbacteriaceae</taxon>
        <taxon>Microbacterium</taxon>
    </lineage>
</organism>
<feature type="transmembrane region" description="Helical" evidence="1">
    <location>
        <begin position="247"/>
        <end position="268"/>
    </location>
</feature>
<feature type="transmembrane region" description="Helical" evidence="1">
    <location>
        <begin position="443"/>
        <end position="464"/>
    </location>
</feature>
<keyword evidence="1" id="KW-0472">Membrane</keyword>
<evidence type="ECO:0000313" key="2">
    <source>
        <dbReference type="EMBL" id="KOS11134.1"/>
    </source>
</evidence>
<feature type="transmembrane region" description="Helical" evidence="1">
    <location>
        <begin position="105"/>
        <end position="128"/>
    </location>
</feature>
<dbReference type="Proteomes" id="UP000037737">
    <property type="component" value="Unassembled WGS sequence"/>
</dbReference>
<keyword evidence="1" id="KW-1133">Transmembrane helix</keyword>